<sequence>IQEQTRPFQEALKQFHDLQDRLNFSEISQAFRGVTDFIRNIPPEHLIKIRLHSDHWLISDDGLLMLVVEEDLHDNEDIIPFVINYYKANGWYRLDTIMEEWQADIDQGRLKVFQAAIAMSKDNNHEDVHLLTVPALIAQIDGLVRELYGVLPKATRKRVEQEIKDNLPAELKGKRTDVRHDVAVQTVAEIVDFWSAEMLQEVIFSGLFRESNKITPNESYSLFRHKIMHGDKAYLGYGNEENFIRLMLYADFIIKLIKQIKDGSVTIEQAA</sequence>
<organism evidence="1 2">
    <name type="scientific">Micavibrio aeruginosavorus</name>
    <dbReference type="NCBI Taxonomy" id="349221"/>
    <lineage>
        <taxon>Bacteria</taxon>
        <taxon>Pseudomonadati</taxon>
        <taxon>Bdellovibrionota</taxon>
        <taxon>Bdellovibrionia</taxon>
        <taxon>Bdellovibrionales</taxon>
        <taxon>Pseudobdellovibrionaceae</taxon>
        <taxon>Micavibrio</taxon>
    </lineage>
</organism>
<dbReference type="EMBL" id="QFOT01000209">
    <property type="protein sequence ID" value="PZP52934.1"/>
    <property type="molecule type" value="Genomic_DNA"/>
</dbReference>
<evidence type="ECO:0000313" key="1">
    <source>
        <dbReference type="EMBL" id="PZP52934.1"/>
    </source>
</evidence>
<name>A0A2W5FF92_9BACT</name>
<evidence type="ECO:0000313" key="2">
    <source>
        <dbReference type="Proteomes" id="UP000249739"/>
    </source>
</evidence>
<protein>
    <recommendedName>
        <fullName evidence="3">Apea-like HEPN domain-containing protein</fullName>
    </recommendedName>
</protein>
<gene>
    <name evidence="1" type="ORF">DI586_11525</name>
</gene>
<evidence type="ECO:0008006" key="3">
    <source>
        <dbReference type="Google" id="ProtNLM"/>
    </source>
</evidence>
<proteinExistence type="predicted"/>
<dbReference type="AlphaFoldDB" id="A0A2W5FF92"/>
<dbReference type="Proteomes" id="UP000249739">
    <property type="component" value="Unassembled WGS sequence"/>
</dbReference>
<comment type="caution">
    <text evidence="1">The sequence shown here is derived from an EMBL/GenBank/DDBJ whole genome shotgun (WGS) entry which is preliminary data.</text>
</comment>
<reference evidence="1 2" key="1">
    <citation type="submission" date="2017-08" db="EMBL/GenBank/DDBJ databases">
        <title>Infants hospitalized years apart are colonized by the same room-sourced microbial strains.</title>
        <authorList>
            <person name="Brooks B."/>
            <person name="Olm M.R."/>
            <person name="Firek B.A."/>
            <person name="Baker R."/>
            <person name="Thomas B.C."/>
            <person name="Morowitz M.J."/>
            <person name="Banfield J.F."/>
        </authorList>
    </citation>
    <scope>NUCLEOTIDE SEQUENCE [LARGE SCALE GENOMIC DNA]</scope>
    <source>
        <strain evidence="1">S2_006_000_R2_64</strain>
    </source>
</reference>
<feature type="non-terminal residue" evidence="1">
    <location>
        <position position="1"/>
    </location>
</feature>
<accession>A0A2W5FF92</accession>